<feature type="transmembrane region" description="Helical" evidence="1">
    <location>
        <begin position="184"/>
        <end position="211"/>
    </location>
</feature>
<name>A0A6N2VN76_9FIRM</name>
<organism evidence="2">
    <name type="scientific">[Clostridium] nexile</name>
    <dbReference type="NCBI Taxonomy" id="29361"/>
    <lineage>
        <taxon>Bacteria</taxon>
        <taxon>Bacillati</taxon>
        <taxon>Bacillota</taxon>
        <taxon>Clostridia</taxon>
        <taxon>Lachnospirales</taxon>
        <taxon>Lachnospiraceae</taxon>
        <taxon>Tyzzerella</taxon>
    </lineage>
</organism>
<feature type="transmembrane region" description="Helical" evidence="1">
    <location>
        <begin position="231"/>
        <end position="253"/>
    </location>
</feature>
<reference evidence="2" key="1">
    <citation type="submission" date="2019-11" db="EMBL/GenBank/DDBJ databases">
        <authorList>
            <person name="Feng L."/>
        </authorList>
    </citation>
    <scope>NUCLEOTIDE SEQUENCE</scope>
    <source>
        <strain evidence="2">CnexileLFYP112</strain>
    </source>
</reference>
<proteinExistence type="predicted"/>
<keyword evidence="1" id="KW-0812">Transmembrane</keyword>
<keyword evidence="1" id="KW-0472">Membrane</keyword>
<dbReference type="AlphaFoldDB" id="A0A6N2VN76"/>
<feature type="transmembrane region" description="Helical" evidence="1">
    <location>
        <begin position="12"/>
        <end position="35"/>
    </location>
</feature>
<feature type="transmembrane region" description="Helical" evidence="1">
    <location>
        <begin position="149"/>
        <end position="172"/>
    </location>
</feature>
<evidence type="ECO:0000313" key="2">
    <source>
        <dbReference type="EMBL" id="VYT31103.1"/>
    </source>
</evidence>
<dbReference type="EMBL" id="CACRTG010000028">
    <property type="protein sequence ID" value="VYT31103.1"/>
    <property type="molecule type" value="Genomic_DNA"/>
</dbReference>
<gene>
    <name evidence="2" type="ORF">CNLFYP112_02809</name>
</gene>
<accession>A0A6N2VN76</accession>
<keyword evidence="1" id="KW-1133">Transmembrane helix</keyword>
<evidence type="ECO:0000256" key="1">
    <source>
        <dbReference type="SAM" id="Phobius"/>
    </source>
</evidence>
<feature type="transmembrane region" description="Helical" evidence="1">
    <location>
        <begin position="101"/>
        <end position="129"/>
    </location>
</feature>
<sequence>MLGKLIKHEFRALSRFLLPIHILLLVACLIGRFMFQAMATMDLPNVILIVSFVFLISIWIVVPCATSILIVVRYYKSLYTDEGYLTLTLPATRGQLLFSKAFAACVWSILDLAIVIAGLAIVVIIPQVYQNSAEALNELEKALEMSPSLFFWSTVGISVVGCFGNVALYYFSVSIGQLLSSHRVLGAIIAYFAISTVFSVLMLIVMFAVGYDPFLSASSDSLATTAFLSSYKASAIICVLETFLFFGGTYYLLKKKTNLN</sequence>
<feature type="transmembrane region" description="Helical" evidence="1">
    <location>
        <begin position="47"/>
        <end position="72"/>
    </location>
</feature>
<protein>
    <submittedName>
        <fullName evidence="2">Uncharacterized protein</fullName>
    </submittedName>
</protein>
<dbReference type="PROSITE" id="PS51257">
    <property type="entry name" value="PROKAR_LIPOPROTEIN"/>
    <property type="match status" value="1"/>
</dbReference>